<dbReference type="EMBL" id="AP023361">
    <property type="protein sequence ID" value="BCJ92126.1"/>
    <property type="molecule type" value="Genomic_DNA"/>
</dbReference>
<keyword evidence="1" id="KW-1003">Cell membrane</keyword>
<evidence type="ECO:0000256" key="4">
    <source>
        <dbReference type="ARBA" id="ARBA00023136"/>
    </source>
</evidence>
<organism evidence="8 9">
    <name type="scientific">Terrihabitans soli</name>
    <dbReference type="NCBI Taxonomy" id="708113"/>
    <lineage>
        <taxon>Bacteria</taxon>
        <taxon>Pseudomonadati</taxon>
        <taxon>Pseudomonadota</taxon>
        <taxon>Alphaproteobacteria</taxon>
        <taxon>Hyphomicrobiales</taxon>
        <taxon>Terrihabitans</taxon>
    </lineage>
</organism>
<dbReference type="Proteomes" id="UP000515317">
    <property type="component" value="Chromosome"/>
</dbReference>
<keyword evidence="9" id="KW-1185">Reference proteome</keyword>
<dbReference type="InterPro" id="IPR010445">
    <property type="entry name" value="LapA_dom"/>
</dbReference>
<evidence type="ECO:0000256" key="2">
    <source>
        <dbReference type="ARBA" id="ARBA00022692"/>
    </source>
</evidence>
<proteinExistence type="predicted"/>
<evidence type="ECO:0000313" key="9">
    <source>
        <dbReference type="Proteomes" id="UP000515317"/>
    </source>
</evidence>
<sequence>MRKLLTAIVVIPVAGILLIFALANRTPVTLSLDPFSPGDPAWSVDLPLFLVIILALMVGVVVGGAADWISQRRHRREARHNRHEVRRLEQEAADLRRAQVPSSGSLPAPYMGEGR</sequence>
<feature type="compositionally biased region" description="Basic and acidic residues" evidence="5">
    <location>
        <begin position="86"/>
        <end position="97"/>
    </location>
</feature>
<feature type="transmembrane region" description="Helical" evidence="6">
    <location>
        <begin position="47"/>
        <end position="69"/>
    </location>
</feature>
<name>A0A6S6QRA9_9HYPH</name>
<dbReference type="AlphaFoldDB" id="A0A6S6QRA9"/>
<dbReference type="RefSeq" id="WP_222875724.1">
    <property type="nucleotide sequence ID" value="NZ_AP023361.1"/>
</dbReference>
<evidence type="ECO:0000256" key="1">
    <source>
        <dbReference type="ARBA" id="ARBA00022475"/>
    </source>
</evidence>
<evidence type="ECO:0000256" key="5">
    <source>
        <dbReference type="SAM" id="MobiDB-lite"/>
    </source>
</evidence>
<feature type="region of interest" description="Disordered" evidence="5">
    <location>
        <begin position="73"/>
        <end position="115"/>
    </location>
</feature>
<dbReference type="KEGG" id="tso:IZ6_28610"/>
<reference evidence="8 9" key="1">
    <citation type="submission" date="2020-08" db="EMBL/GenBank/DDBJ databases">
        <title>Genome sequence of Rhizobiales bacterium strain IZ6.</title>
        <authorList>
            <person name="Nakai R."/>
            <person name="Naganuma T."/>
        </authorList>
    </citation>
    <scope>NUCLEOTIDE SEQUENCE [LARGE SCALE GENOMIC DNA]</scope>
    <source>
        <strain evidence="8 9">IZ6</strain>
    </source>
</reference>
<dbReference type="GO" id="GO:0005886">
    <property type="term" value="C:plasma membrane"/>
    <property type="evidence" value="ECO:0007669"/>
    <property type="project" value="InterPro"/>
</dbReference>
<keyword evidence="4 6" id="KW-0472">Membrane</keyword>
<evidence type="ECO:0000256" key="3">
    <source>
        <dbReference type="ARBA" id="ARBA00022989"/>
    </source>
</evidence>
<feature type="domain" description="Lipopolysaccharide assembly protein A" evidence="7">
    <location>
        <begin position="41"/>
        <end position="92"/>
    </location>
</feature>
<evidence type="ECO:0000313" key="8">
    <source>
        <dbReference type="EMBL" id="BCJ92126.1"/>
    </source>
</evidence>
<keyword evidence="2 6" id="KW-0812">Transmembrane</keyword>
<evidence type="ECO:0000259" key="7">
    <source>
        <dbReference type="Pfam" id="PF06305"/>
    </source>
</evidence>
<gene>
    <name evidence="8" type="ORF">IZ6_28610</name>
</gene>
<feature type="compositionally biased region" description="Basic residues" evidence="5">
    <location>
        <begin position="73"/>
        <end position="85"/>
    </location>
</feature>
<accession>A0A6S6QRA9</accession>
<protein>
    <recommendedName>
        <fullName evidence="7">Lipopolysaccharide assembly protein A domain-containing protein</fullName>
    </recommendedName>
</protein>
<dbReference type="Pfam" id="PF06305">
    <property type="entry name" value="LapA_dom"/>
    <property type="match status" value="1"/>
</dbReference>
<keyword evidence="3 6" id="KW-1133">Transmembrane helix</keyword>
<evidence type="ECO:0000256" key="6">
    <source>
        <dbReference type="SAM" id="Phobius"/>
    </source>
</evidence>